<dbReference type="PROSITE" id="PS50181">
    <property type="entry name" value="FBOX"/>
    <property type="match status" value="1"/>
</dbReference>
<feature type="domain" description="F-box" evidence="1">
    <location>
        <begin position="83"/>
        <end position="133"/>
    </location>
</feature>
<name>A0A9P6ZQJ5_9AGAM</name>
<evidence type="ECO:0000313" key="2">
    <source>
        <dbReference type="EMBL" id="KAG1774859.1"/>
    </source>
</evidence>
<evidence type="ECO:0000259" key="1">
    <source>
        <dbReference type="PROSITE" id="PS50181"/>
    </source>
</evidence>
<dbReference type="OrthoDB" id="3181259at2759"/>
<evidence type="ECO:0000313" key="3">
    <source>
        <dbReference type="Proteomes" id="UP000714275"/>
    </source>
</evidence>
<comment type="caution">
    <text evidence="2">The sequence shown here is derived from an EMBL/GenBank/DDBJ whole genome shotgun (WGS) entry which is preliminary data.</text>
</comment>
<sequence length="453" mass="51616">MPSVLRRSRRRELTLTKSFTSAIQEKVHPLQRFPELISCSSFIAGRTDFHPSSPSPSIAKSPDFARPSLTFSLYRSPISNLQHHPIHTLPPELLIRIFELGSFDDATFLIIISHVCHPWRTLAIHTHTLWRRLSFGSHGLRLWKERIARARGCSLDVTIIPPQHHCPDIDALALQLHLIVPHISRARSFELRFSSYSPFLWNTTLGPICRPEQRDDNMDRHAFAPLVHALQLEKLTLCFPENDDTKEFTLFAGVAPRLYNVTLDGIRLTWLPELYGRLTHLDYTHHGFTTGPTAVDEVLGMIRISCALRELRVCFRRRVLDGEVLYLPHDDAPAGETHLLQLERLVLAVDESDIDIPPELTSLLSRLSVPNLRELHLVDLRCQPASRRWWKLAPFPGVRAALSLFQVTIPSSIKVLAMAGRWADHSSIPALATHFRELHNLEVDGVEKDLVHM</sequence>
<dbReference type="Gene3D" id="1.20.1280.50">
    <property type="match status" value="1"/>
</dbReference>
<dbReference type="Proteomes" id="UP000714275">
    <property type="component" value="Unassembled WGS sequence"/>
</dbReference>
<dbReference type="InterPro" id="IPR001810">
    <property type="entry name" value="F-box_dom"/>
</dbReference>
<gene>
    <name evidence="2" type="ORF">EV702DRAFT_472858</name>
</gene>
<proteinExistence type="predicted"/>
<dbReference type="InterPro" id="IPR036047">
    <property type="entry name" value="F-box-like_dom_sf"/>
</dbReference>
<dbReference type="AlphaFoldDB" id="A0A9P6ZQJ5"/>
<keyword evidence="3" id="KW-1185">Reference proteome</keyword>
<protein>
    <recommendedName>
        <fullName evidence="1">F-box domain-containing protein</fullName>
    </recommendedName>
</protein>
<dbReference type="Pfam" id="PF12937">
    <property type="entry name" value="F-box-like"/>
    <property type="match status" value="1"/>
</dbReference>
<reference evidence="2" key="1">
    <citation type="journal article" date="2020" name="New Phytol.">
        <title>Comparative genomics reveals dynamic genome evolution in host specialist ectomycorrhizal fungi.</title>
        <authorList>
            <person name="Lofgren L.A."/>
            <person name="Nguyen N.H."/>
            <person name="Vilgalys R."/>
            <person name="Ruytinx J."/>
            <person name="Liao H.L."/>
            <person name="Branco S."/>
            <person name="Kuo A."/>
            <person name="LaButti K."/>
            <person name="Lipzen A."/>
            <person name="Andreopoulos W."/>
            <person name="Pangilinan J."/>
            <person name="Riley R."/>
            <person name="Hundley H."/>
            <person name="Na H."/>
            <person name="Barry K."/>
            <person name="Grigoriev I.V."/>
            <person name="Stajich J.E."/>
            <person name="Kennedy P.G."/>
        </authorList>
    </citation>
    <scope>NUCLEOTIDE SEQUENCE</scope>
    <source>
        <strain evidence="2">DOB743</strain>
    </source>
</reference>
<organism evidence="2 3">
    <name type="scientific">Suillus placidus</name>
    <dbReference type="NCBI Taxonomy" id="48579"/>
    <lineage>
        <taxon>Eukaryota</taxon>
        <taxon>Fungi</taxon>
        <taxon>Dikarya</taxon>
        <taxon>Basidiomycota</taxon>
        <taxon>Agaricomycotina</taxon>
        <taxon>Agaricomycetes</taxon>
        <taxon>Agaricomycetidae</taxon>
        <taxon>Boletales</taxon>
        <taxon>Suillineae</taxon>
        <taxon>Suillaceae</taxon>
        <taxon>Suillus</taxon>
    </lineage>
</organism>
<accession>A0A9P6ZQJ5</accession>
<dbReference type="EMBL" id="JABBWD010000038">
    <property type="protein sequence ID" value="KAG1774859.1"/>
    <property type="molecule type" value="Genomic_DNA"/>
</dbReference>
<dbReference type="SUPFAM" id="SSF81383">
    <property type="entry name" value="F-box domain"/>
    <property type="match status" value="1"/>
</dbReference>